<organism evidence="2 3">
    <name type="scientific">Diplodia corticola</name>
    <dbReference type="NCBI Taxonomy" id="236234"/>
    <lineage>
        <taxon>Eukaryota</taxon>
        <taxon>Fungi</taxon>
        <taxon>Dikarya</taxon>
        <taxon>Ascomycota</taxon>
        <taxon>Pezizomycotina</taxon>
        <taxon>Dothideomycetes</taxon>
        <taxon>Dothideomycetes incertae sedis</taxon>
        <taxon>Botryosphaeriales</taxon>
        <taxon>Botryosphaeriaceae</taxon>
        <taxon>Diplodia</taxon>
    </lineage>
</organism>
<proteinExistence type="predicted"/>
<feature type="compositionally biased region" description="Polar residues" evidence="1">
    <location>
        <begin position="73"/>
        <end position="87"/>
    </location>
</feature>
<feature type="region of interest" description="Disordered" evidence="1">
    <location>
        <begin position="806"/>
        <end position="848"/>
    </location>
</feature>
<gene>
    <name evidence="2" type="ORF">BKCO1_4900023</name>
</gene>
<accession>A0A1J9RSD5</accession>
<keyword evidence="3" id="KW-1185">Reference proteome</keyword>
<dbReference type="Proteomes" id="UP000183809">
    <property type="component" value="Unassembled WGS sequence"/>
</dbReference>
<reference evidence="2 3" key="1">
    <citation type="submission" date="2016-10" db="EMBL/GenBank/DDBJ databases">
        <title>Proteomics and genomics reveal pathogen-plant mechanisms compatible with a hemibiotrophic lifestyle of Diplodia corticola.</title>
        <authorList>
            <person name="Fernandes I."/>
            <person name="De Jonge R."/>
            <person name="Van De Peer Y."/>
            <person name="Devreese B."/>
            <person name="Alves A."/>
            <person name="Esteves A.C."/>
        </authorList>
    </citation>
    <scope>NUCLEOTIDE SEQUENCE [LARGE SCALE GENOMIC DNA]</scope>
    <source>
        <strain evidence="2 3">CBS 112549</strain>
    </source>
</reference>
<evidence type="ECO:0000313" key="3">
    <source>
        <dbReference type="Proteomes" id="UP000183809"/>
    </source>
</evidence>
<dbReference type="EMBL" id="MNUE01000049">
    <property type="protein sequence ID" value="OJD31351.1"/>
    <property type="molecule type" value="Genomic_DNA"/>
</dbReference>
<dbReference type="STRING" id="236234.A0A1J9RSD5"/>
<name>A0A1J9RSD5_9PEZI</name>
<dbReference type="OrthoDB" id="5366531at2759"/>
<evidence type="ECO:0008006" key="4">
    <source>
        <dbReference type="Google" id="ProtNLM"/>
    </source>
</evidence>
<dbReference type="RefSeq" id="XP_020127611.1">
    <property type="nucleotide sequence ID" value="XM_020276535.1"/>
</dbReference>
<evidence type="ECO:0000313" key="2">
    <source>
        <dbReference type="EMBL" id="OJD31351.1"/>
    </source>
</evidence>
<dbReference type="GeneID" id="31016796"/>
<feature type="region of interest" description="Disordered" evidence="1">
    <location>
        <begin position="59"/>
        <end position="93"/>
    </location>
</feature>
<feature type="compositionally biased region" description="Polar residues" evidence="1">
    <location>
        <begin position="827"/>
        <end position="840"/>
    </location>
</feature>
<sequence>MRIALDRLLARSSILRVHRLLKTEEELPSASVSRAHCRLHPTKASIGQQRVAGRAFTSSRVRTEEEPHGSGAVSGTNAISHTSSSAISGEGTKDAVNISPDKWIESLQFRQRLYGSDGVQAVWKELRQSDVDLPTTGRSARSLWGTFLADKQLLPEVVAYAEDLRERTNAFYRPLYETVIGRCFHENRSQDVQRWHHKLYQAFPPREGSMRLFASKADSNAYVEAFCYIYARHHERNVYDVLIPRLCSRNLWRRALRCHKWLIKMKDFPAGTSTASSVELTFQELLLANGQRHNAKHNTVADTRDHNMSFSRETMNMVLGEVHGIPPKQMDDHFCARIFATKAFSIDVIIRGLGMFGIDEVGPLALREMASRTVDPEQISHHIQTLNEAGISIGRSVYSQALQKFAHSNRQDLIMSLITTDQHPDAFEDHGLQRKLLSTFVERGSWDEVHRTLAILTIFHRDPVREQWNVLVQKLASLRLLQMLCKVLEDMLAQGVSLTEASLSALQVYQLRPRTSSKAPVPGALDYDDTTLIGNILRSTLVAGGAVGPRRWIEIFKRYGMTERFDDVVKLALWLADWYSLDKIHASPGTLQSILQRKQQALQPIIDRALPPTNPLHPLRQIFTNQQLRAFVAWGIRRALILPSPVDPEKSKKPPHYWAQGLRLCMALRKRGVHVSSRVVTAELRLQLSHLFGHYESVRGHNRRSAANVPYSLLEMVEFANQMWAEGAGKPLMDPRELTKGPSHHFGFWWAKRLRWDVLRQAQAALREEESSNSTGYDKIDMAAMQGSEKDFVSSGIWEDMEATDFRQTQDASHEIMSTPDQDRLRSTSTFEGPSETSLSEPVHKKKT</sequence>
<evidence type="ECO:0000256" key="1">
    <source>
        <dbReference type="SAM" id="MobiDB-lite"/>
    </source>
</evidence>
<comment type="caution">
    <text evidence="2">The sequence shown here is derived from an EMBL/GenBank/DDBJ whole genome shotgun (WGS) entry which is preliminary data.</text>
</comment>
<protein>
    <recommendedName>
        <fullName evidence="4">Pentatricopeptide repeat domain-containing protein</fullName>
    </recommendedName>
</protein>
<dbReference type="AlphaFoldDB" id="A0A1J9RSD5"/>